<evidence type="ECO:0000259" key="8">
    <source>
        <dbReference type="Pfam" id="PF01435"/>
    </source>
</evidence>
<accession>A0A159Z0N4</accession>
<sequence>MRCTTYLPSLPRFPRLPLVVAGLLALAACAPLPSASPVYAPTTLDPAVDTPALSPDQAARNFVTVVGRMEPVIVAQCLKRSRGANCDYQIVVDDRPGQSPNAFQTLDETGRPVIAFNLPLIAEVRNADELAFVMGHEAAHHIAGHIPRQQQTASTGAILLGGLAAAYGYDEATVRSAQNIGAGIAGRAYAKNYELEADRLGTVIAWEAGFDPERGAMFFSRLPDPGNRFMGSHPPNAARIEVVRRTIADLRAGRPI</sequence>
<feature type="domain" description="Peptidase M48" evidence="8">
    <location>
        <begin position="84"/>
        <end position="245"/>
    </location>
</feature>
<dbReference type="Gene3D" id="3.30.2010.10">
    <property type="entry name" value="Metalloproteases ('zincins'), catalytic domain"/>
    <property type="match status" value="1"/>
</dbReference>
<dbReference type="PANTHER" id="PTHR22726:SF1">
    <property type="entry name" value="METALLOENDOPEPTIDASE OMA1, MITOCHONDRIAL"/>
    <property type="match status" value="1"/>
</dbReference>
<dbReference type="CDD" id="cd07324">
    <property type="entry name" value="M48C_Oma1-like"/>
    <property type="match status" value="1"/>
</dbReference>
<dbReference type="OrthoDB" id="7338723at2"/>
<keyword evidence="4 6" id="KW-0862">Zinc</keyword>
<gene>
    <name evidence="9" type="ORF">AKL17_1179</name>
</gene>
<dbReference type="PATRIC" id="fig|1335048.3.peg.1219"/>
<evidence type="ECO:0000256" key="7">
    <source>
        <dbReference type="SAM" id="SignalP"/>
    </source>
</evidence>
<evidence type="ECO:0000256" key="5">
    <source>
        <dbReference type="ARBA" id="ARBA00023049"/>
    </source>
</evidence>
<evidence type="ECO:0000256" key="1">
    <source>
        <dbReference type="ARBA" id="ARBA00022670"/>
    </source>
</evidence>
<comment type="cofactor">
    <cofactor evidence="6">
        <name>Zn(2+)</name>
        <dbReference type="ChEBI" id="CHEBI:29105"/>
    </cofactor>
    <text evidence="6">Binds 1 zinc ion per subunit.</text>
</comment>
<keyword evidence="5 6" id="KW-0482">Metalloprotease</keyword>
<evidence type="ECO:0000256" key="6">
    <source>
        <dbReference type="RuleBase" id="RU003983"/>
    </source>
</evidence>
<evidence type="ECO:0000256" key="4">
    <source>
        <dbReference type="ARBA" id="ARBA00022833"/>
    </source>
</evidence>
<keyword evidence="10" id="KW-1185">Reference proteome</keyword>
<evidence type="ECO:0000256" key="2">
    <source>
        <dbReference type="ARBA" id="ARBA00022723"/>
    </source>
</evidence>
<evidence type="ECO:0000313" key="9">
    <source>
        <dbReference type="EMBL" id="AMY68435.1"/>
    </source>
</evidence>
<protein>
    <submittedName>
        <fullName evidence="9">Peptidase M48, Ste24p</fullName>
    </submittedName>
</protein>
<evidence type="ECO:0000313" key="10">
    <source>
        <dbReference type="Proteomes" id="UP000076128"/>
    </source>
</evidence>
<organism evidence="9 10">
    <name type="scientific">Frigidibacter mobilis</name>
    <dbReference type="NCBI Taxonomy" id="1335048"/>
    <lineage>
        <taxon>Bacteria</taxon>
        <taxon>Pseudomonadati</taxon>
        <taxon>Pseudomonadota</taxon>
        <taxon>Alphaproteobacteria</taxon>
        <taxon>Rhodobacterales</taxon>
        <taxon>Paracoccaceae</taxon>
        <taxon>Frigidibacter</taxon>
    </lineage>
</organism>
<dbReference type="STRING" id="1335048.AKL17_1179"/>
<dbReference type="PROSITE" id="PS51257">
    <property type="entry name" value="PROKAR_LIPOPROTEIN"/>
    <property type="match status" value="1"/>
</dbReference>
<dbReference type="GO" id="GO:0046872">
    <property type="term" value="F:metal ion binding"/>
    <property type="evidence" value="ECO:0007669"/>
    <property type="project" value="UniProtKB-KW"/>
</dbReference>
<dbReference type="KEGG" id="daa:AKL17_1179"/>
<dbReference type="InterPro" id="IPR001915">
    <property type="entry name" value="Peptidase_M48"/>
</dbReference>
<keyword evidence="2" id="KW-0479">Metal-binding</keyword>
<dbReference type="RefSeq" id="WP_066811515.1">
    <property type="nucleotide sequence ID" value="NZ_CP012661.1"/>
</dbReference>
<dbReference type="PANTHER" id="PTHR22726">
    <property type="entry name" value="METALLOENDOPEPTIDASE OMA1"/>
    <property type="match status" value="1"/>
</dbReference>
<comment type="similarity">
    <text evidence="6">Belongs to the peptidase M48 family.</text>
</comment>
<name>A0A159Z0N4_9RHOB</name>
<reference evidence="9 10" key="1">
    <citation type="submission" date="2015-09" db="EMBL/GenBank/DDBJ databases">
        <title>Complete genome sequence of Defluviimonas alba cai42t isolated from an oilfield in Xinjiang.</title>
        <authorList>
            <person name="Geng S."/>
            <person name="Pan X."/>
            <person name="Wu X."/>
        </authorList>
    </citation>
    <scope>NUCLEOTIDE SEQUENCE [LARGE SCALE GENOMIC DNA]</scope>
    <source>
        <strain evidence="10">cai42</strain>
    </source>
</reference>
<evidence type="ECO:0000256" key="3">
    <source>
        <dbReference type="ARBA" id="ARBA00022801"/>
    </source>
</evidence>
<dbReference type="Proteomes" id="UP000076128">
    <property type="component" value="Chromosome"/>
</dbReference>
<dbReference type="EMBL" id="CP012661">
    <property type="protein sequence ID" value="AMY68435.1"/>
    <property type="molecule type" value="Genomic_DNA"/>
</dbReference>
<keyword evidence="1 6" id="KW-0645">Protease</keyword>
<feature type="signal peptide" evidence="7">
    <location>
        <begin position="1"/>
        <end position="40"/>
    </location>
</feature>
<feature type="chain" id="PRO_5007811421" evidence="7">
    <location>
        <begin position="41"/>
        <end position="256"/>
    </location>
</feature>
<proteinExistence type="inferred from homology"/>
<dbReference type="AlphaFoldDB" id="A0A159Z0N4"/>
<dbReference type="GO" id="GO:0051603">
    <property type="term" value="P:proteolysis involved in protein catabolic process"/>
    <property type="evidence" value="ECO:0007669"/>
    <property type="project" value="TreeGrafter"/>
</dbReference>
<dbReference type="GO" id="GO:0004222">
    <property type="term" value="F:metalloendopeptidase activity"/>
    <property type="evidence" value="ECO:0007669"/>
    <property type="project" value="InterPro"/>
</dbReference>
<keyword evidence="3 6" id="KW-0378">Hydrolase</keyword>
<keyword evidence="7" id="KW-0732">Signal</keyword>
<dbReference type="InterPro" id="IPR051156">
    <property type="entry name" value="Mito/Outer_Membr_Metalloprot"/>
</dbReference>
<dbReference type="GO" id="GO:0016020">
    <property type="term" value="C:membrane"/>
    <property type="evidence" value="ECO:0007669"/>
    <property type="project" value="TreeGrafter"/>
</dbReference>
<dbReference type="Pfam" id="PF01435">
    <property type="entry name" value="Peptidase_M48"/>
    <property type="match status" value="1"/>
</dbReference>